<protein>
    <recommendedName>
        <fullName evidence="7">3-methyl-2-oxobutanoate hydroxymethyltransferase</fullName>
        <ecNumber evidence="7">2.1.2.11</ecNumber>
    </recommendedName>
    <alternativeName>
        <fullName evidence="7">Ketopantoate hydroxymethyltransferase</fullName>
        <shortName evidence="7">KPHMT</shortName>
    </alternativeName>
</protein>
<evidence type="ECO:0000256" key="8">
    <source>
        <dbReference type="PIRSR" id="PIRSR000388-1"/>
    </source>
</evidence>
<keyword evidence="7 10" id="KW-0460">Magnesium</keyword>
<comment type="pathway">
    <text evidence="1 7">Cofactor biosynthesis; (R)-pantothenate biosynthesis; (R)-pantoate from 3-methyl-2-oxobutanoate: step 1/2.</text>
</comment>
<comment type="similarity">
    <text evidence="2 7">Belongs to the PanB family.</text>
</comment>
<dbReference type="InterPro" id="IPR015813">
    <property type="entry name" value="Pyrv/PenolPyrv_kinase-like_dom"/>
</dbReference>
<gene>
    <name evidence="7" type="primary">panB</name>
    <name evidence="11" type="ORF">HNQ61_005081</name>
</gene>
<comment type="caution">
    <text evidence="11">The sequence shown here is derived from an EMBL/GenBank/DDBJ whole genome shotgun (WGS) entry which is preliminary data.</text>
</comment>
<dbReference type="Gene3D" id="3.20.20.60">
    <property type="entry name" value="Phosphoenolpyruvate-binding domains"/>
    <property type="match status" value="1"/>
</dbReference>
<dbReference type="InterPro" id="IPR003700">
    <property type="entry name" value="Pantoate_hydroxy_MeTrfase"/>
</dbReference>
<feature type="binding site" evidence="7 9">
    <location>
        <begin position="53"/>
        <end position="54"/>
    </location>
    <ligand>
        <name>3-methyl-2-oxobutanoate</name>
        <dbReference type="ChEBI" id="CHEBI:11851"/>
    </ligand>
</feature>
<feature type="active site" description="Proton acceptor" evidence="7 8">
    <location>
        <position position="191"/>
    </location>
</feature>
<keyword evidence="7" id="KW-0963">Cytoplasm</keyword>
<keyword evidence="4 7" id="KW-0566">Pantothenate biosynthesis</keyword>
<comment type="subunit">
    <text evidence="3 7">Homodecamer; pentamer of dimers.</text>
</comment>
<dbReference type="GO" id="GO:0015940">
    <property type="term" value="P:pantothenate biosynthetic process"/>
    <property type="evidence" value="ECO:0007669"/>
    <property type="project" value="UniProtKB-UniRule"/>
</dbReference>
<feature type="binding site" evidence="7 9">
    <location>
        <position position="122"/>
    </location>
    <ligand>
        <name>3-methyl-2-oxobutanoate</name>
        <dbReference type="ChEBI" id="CHEBI:11851"/>
    </ligand>
</feature>
<dbReference type="Proteomes" id="UP000582837">
    <property type="component" value="Unassembled WGS sequence"/>
</dbReference>
<dbReference type="SUPFAM" id="SSF51621">
    <property type="entry name" value="Phosphoenolpyruvate/pyruvate domain"/>
    <property type="match status" value="1"/>
</dbReference>
<dbReference type="GO" id="GO:0003864">
    <property type="term" value="F:3-methyl-2-oxobutanoate hydroxymethyltransferase activity"/>
    <property type="evidence" value="ECO:0007669"/>
    <property type="project" value="UniProtKB-UniRule"/>
</dbReference>
<evidence type="ECO:0000256" key="7">
    <source>
        <dbReference type="HAMAP-Rule" id="MF_00156"/>
    </source>
</evidence>
<reference evidence="11 12" key="1">
    <citation type="submission" date="2020-08" db="EMBL/GenBank/DDBJ databases">
        <title>Genomic Encyclopedia of Type Strains, Phase IV (KMG-IV): sequencing the most valuable type-strain genomes for metagenomic binning, comparative biology and taxonomic classification.</title>
        <authorList>
            <person name="Goeker M."/>
        </authorList>
    </citation>
    <scope>NUCLEOTIDE SEQUENCE [LARGE SCALE GENOMIC DNA]</scope>
    <source>
        <strain evidence="11 12">DSM 29007</strain>
    </source>
</reference>
<dbReference type="AlphaFoldDB" id="A0A841H644"/>
<keyword evidence="12" id="KW-1185">Reference proteome</keyword>
<feature type="binding site" evidence="7 10">
    <location>
        <position position="92"/>
    </location>
    <ligand>
        <name>Mg(2+)</name>
        <dbReference type="ChEBI" id="CHEBI:18420"/>
    </ligand>
</feature>
<name>A0A841H644_9BACT</name>
<dbReference type="GO" id="GO:0005737">
    <property type="term" value="C:cytoplasm"/>
    <property type="evidence" value="ECO:0007669"/>
    <property type="project" value="UniProtKB-SubCell"/>
</dbReference>
<comment type="subcellular location">
    <subcellularLocation>
        <location evidence="7">Cytoplasm</location>
    </subcellularLocation>
</comment>
<comment type="catalytic activity">
    <reaction evidence="7">
        <text>(6R)-5,10-methylene-5,6,7,8-tetrahydrofolate + 3-methyl-2-oxobutanoate + H2O = 2-dehydropantoate + (6S)-5,6,7,8-tetrahydrofolate</text>
        <dbReference type="Rhea" id="RHEA:11824"/>
        <dbReference type="ChEBI" id="CHEBI:11561"/>
        <dbReference type="ChEBI" id="CHEBI:11851"/>
        <dbReference type="ChEBI" id="CHEBI:15377"/>
        <dbReference type="ChEBI" id="CHEBI:15636"/>
        <dbReference type="ChEBI" id="CHEBI:57453"/>
        <dbReference type="EC" id="2.1.2.11"/>
    </reaction>
</comment>
<feature type="binding site" evidence="7 10">
    <location>
        <position position="124"/>
    </location>
    <ligand>
        <name>Mg(2+)</name>
        <dbReference type="ChEBI" id="CHEBI:18420"/>
    </ligand>
</feature>
<dbReference type="Pfam" id="PF02548">
    <property type="entry name" value="Pantoate_transf"/>
    <property type="match status" value="1"/>
</dbReference>
<accession>A0A841H644</accession>
<evidence type="ECO:0000256" key="9">
    <source>
        <dbReference type="PIRSR" id="PIRSR000388-2"/>
    </source>
</evidence>
<evidence type="ECO:0000313" key="11">
    <source>
        <dbReference type="EMBL" id="MBB6073414.1"/>
    </source>
</evidence>
<dbReference type="PANTHER" id="PTHR20881:SF0">
    <property type="entry name" value="3-METHYL-2-OXOBUTANOATE HYDROXYMETHYLTRANSFERASE"/>
    <property type="match status" value="1"/>
</dbReference>
<comment type="cofactor">
    <cofactor evidence="7 10">
        <name>Mg(2+)</name>
        <dbReference type="ChEBI" id="CHEBI:18420"/>
    </cofactor>
    <text evidence="7 10">Binds 1 Mg(2+) ion per subunit.</text>
</comment>
<keyword evidence="5 7" id="KW-0808">Transferase</keyword>
<dbReference type="HAMAP" id="MF_00156">
    <property type="entry name" value="PanB"/>
    <property type="match status" value="1"/>
</dbReference>
<evidence type="ECO:0000256" key="3">
    <source>
        <dbReference type="ARBA" id="ARBA00011424"/>
    </source>
</evidence>
<dbReference type="PIRSF" id="PIRSF000388">
    <property type="entry name" value="Pantoate_hydroxy_MeTrfase"/>
    <property type="match status" value="1"/>
</dbReference>
<evidence type="ECO:0000256" key="1">
    <source>
        <dbReference type="ARBA" id="ARBA00005033"/>
    </source>
</evidence>
<comment type="function">
    <text evidence="6 7">Catalyzes the reversible reaction in which hydroxymethyl group from 5,10-methylenetetrahydrofolate is transferred onto alpha-ketoisovalerate to form ketopantoate.</text>
</comment>
<dbReference type="RefSeq" id="WP_170039138.1">
    <property type="nucleotide sequence ID" value="NZ_JABDTL010000002.1"/>
</dbReference>
<evidence type="ECO:0000256" key="5">
    <source>
        <dbReference type="ARBA" id="ARBA00022679"/>
    </source>
</evidence>
<dbReference type="FunFam" id="3.20.20.60:FF:000003">
    <property type="entry name" value="3-methyl-2-oxobutanoate hydroxymethyltransferase"/>
    <property type="match status" value="1"/>
</dbReference>
<dbReference type="UniPathway" id="UPA00028">
    <property type="reaction ID" value="UER00003"/>
</dbReference>
<evidence type="ECO:0000256" key="2">
    <source>
        <dbReference type="ARBA" id="ARBA00008676"/>
    </source>
</evidence>
<evidence type="ECO:0000256" key="4">
    <source>
        <dbReference type="ARBA" id="ARBA00022655"/>
    </source>
</evidence>
<dbReference type="GO" id="GO:0032259">
    <property type="term" value="P:methylation"/>
    <property type="evidence" value="ECO:0007669"/>
    <property type="project" value="UniProtKB-KW"/>
</dbReference>
<dbReference type="NCBIfam" id="TIGR00222">
    <property type="entry name" value="panB"/>
    <property type="match status" value="1"/>
</dbReference>
<feature type="binding site" evidence="7 10">
    <location>
        <position position="53"/>
    </location>
    <ligand>
        <name>Mg(2+)</name>
        <dbReference type="ChEBI" id="CHEBI:18420"/>
    </ligand>
</feature>
<dbReference type="CDD" id="cd06557">
    <property type="entry name" value="KPHMT-like"/>
    <property type="match status" value="1"/>
</dbReference>
<dbReference type="GO" id="GO:0000287">
    <property type="term" value="F:magnesium ion binding"/>
    <property type="evidence" value="ECO:0007669"/>
    <property type="project" value="TreeGrafter"/>
</dbReference>
<organism evidence="11 12">
    <name type="scientific">Longimicrobium terrae</name>
    <dbReference type="NCBI Taxonomy" id="1639882"/>
    <lineage>
        <taxon>Bacteria</taxon>
        <taxon>Pseudomonadati</taxon>
        <taxon>Gemmatimonadota</taxon>
        <taxon>Longimicrobiia</taxon>
        <taxon>Longimicrobiales</taxon>
        <taxon>Longimicrobiaceae</taxon>
        <taxon>Longimicrobium</taxon>
    </lineage>
</organism>
<keyword evidence="11" id="KW-0489">Methyltransferase</keyword>
<evidence type="ECO:0000313" key="12">
    <source>
        <dbReference type="Proteomes" id="UP000582837"/>
    </source>
</evidence>
<dbReference type="EMBL" id="JACHIA010000024">
    <property type="protein sequence ID" value="MBB6073414.1"/>
    <property type="molecule type" value="Genomic_DNA"/>
</dbReference>
<evidence type="ECO:0000256" key="10">
    <source>
        <dbReference type="PIRSR" id="PIRSR000388-3"/>
    </source>
</evidence>
<evidence type="ECO:0000256" key="6">
    <source>
        <dbReference type="ARBA" id="ARBA00056497"/>
    </source>
</evidence>
<dbReference type="GO" id="GO:0008168">
    <property type="term" value="F:methyltransferase activity"/>
    <property type="evidence" value="ECO:0007669"/>
    <property type="project" value="UniProtKB-KW"/>
</dbReference>
<proteinExistence type="inferred from homology"/>
<sequence length="274" mass="29101">MSTQRGSGPRRVTVAELREMKRRGEKIAALTAYDYLFARLVDGAGVDVVLVGDSLGQVILGLDTTVPVTLDDMIHHARAVRRGVERALLVVDLPFLTYQVSREDALRNAGRVLQETGAQAVKLEGGSPEIADTVAALVRAGIPVMGHLGFTPQSVHVQGVRVQGKGEEAAERMMAEARRLEQAGAFSVVLELVPGPLAAAVTESVSIPTIGIGAGVGCDGQVLVLHDMLGLNTGFNPRFLRRFADVGQAVTDGVGEYVRTVKDGAYPGPEHTFE</sequence>
<dbReference type="PANTHER" id="PTHR20881">
    <property type="entry name" value="3-METHYL-2-OXOBUTANOATE HYDROXYMETHYLTRANSFERASE"/>
    <property type="match status" value="1"/>
</dbReference>
<dbReference type="NCBIfam" id="NF001452">
    <property type="entry name" value="PRK00311.1"/>
    <property type="match status" value="1"/>
</dbReference>
<dbReference type="InterPro" id="IPR040442">
    <property type="entry name" value="Pyrv_kinase-like_dom_sf"/>
</dbReference>
<feature type="binding site" evidence="7 9">
    <location>
        <position position="92"/>
    </location>
    <ligand>
        <name>3-methyl-2-oxobutanoate</name>
        <dbReference type="ChEBI" id="CHEBI:11851"/>
    </ligand>
</feature>
<keyword evidence="7 10" id="KW-0479">Metal-binding</keyword>
<dbReference type="EC" id="2.1.2.11" evidence="7"/>